<organism evidence="1 2">
    <name type="scientific">Klebsiella pneumoniae</name>
    <dbReference type="NCBI Taxonomy" id="573"/>
    <lineage>
        <taxon>Bacteria</taxon>
        <taxon>Pseudomonadati</taxon>
        <taxon>Pseudomonadota</taxon>
        <taxon>Gammaproteobacteria</taxon>
        <taxon>Enterobacterales</taxon>
        <taxon>Enterobacteriaceae</taxon>
        <taxon>Klebsiella/Raoultella group</taxon>
        <taxon>Klebsiella</taxon>
        <taxon>Klebsiella pneumoniae complex</taxon>
    </lineage>
</organism>
<name>A0A377TSE4_KLEPN</name>
<dbReference type="Pfam" id="PF13262">
    <property type="entry name" value="DUF4054"/>
    <property type="match status" value="1"/>
</dbReference>
<proteinExistence type="predicted"/>
<evidence type="ECO:0000313" key="2">
    <source>
        <dbReference type="Proteomes" id="UP000254938"/>
    </source>
</evidence>
<dbReference type="AlphaFoldDB" id="A0A377TSE4"/>
<dbReference type="EMBL" id="UGKQ01000007">
    <property type="protein sequence ID" value="STS80787.1"/>
    <property type="molecule type" value="Genomic_DNA"/>
</dbReference>
<dbReference type="InterPro" id="IPR025127">
    <property type="entry name" value="DUF4054"/>
</dbReference>
<dbReference type="Proteomes" id="UP000254938">
    <property type="component" value="Unassembled WGS sequence"/>
</dbReference>
<reference evidence="1 2" key="1">
    <citation type="submission" date="2018-06" db="EMBL/GenBank/DDBJ databases">
        <authorList>
            <consortium name="Pathogen Informatics"/>
            <person name="Doyle S."/>
        </authorList>
    </citation>
    <scope>NUCLEOTIDE SEQUENCE [LARGE SCALE GENOMIC DNA]</scope>
    <source>
        <strain evidence="1 2">NCTC9140</strain>
    </source>
</reference>
<gene>
    <name evidence="1" type="ORF">NCTC9140_02505</name>
</gene>
<accession>A0A377TSE4</accession>
<protein>
    <submittedName>
        <fullName evidence="1">Putative bacteriophage protein</fullName>
    </submittedName>
</protein>
<evidence type="ECO:0000313" key="1">
    <source>
        <dbReference type="EMBL" id="STS80787.1"/>
    </source>
</evidence>
<sequence>MKKIYVLSPFNFNDGKEQKHFPVGFHDVDDTVADHWFVKAHCSPDGEAPAVAEDPRIAELEAKSPRKTRVLLNSKRNCRRLPIMARNQSLPTPEQFRATFPQFADDTKYPTPMIQTRLNLADAMLSESRFGVDIFPYIVGLYVAHYMYLYAADMRGVAVGTAGGVNSGIQTAKSVDKVSASYDASATLDPNAGFWNNSRYGSEFWEYLMMFGAGAVQLGTPE</sequence>